<organism evidence="1 2">
    <name type="scientific">Romanomermis culicivorax</name>
    <name type="common">Nematode worm</name>
    <dbReference type="NCBI Taxonomy" id="13658"/>
    <lineage>
        <taxon>Eukaryota</taxon>
        <taxon>Metazoa</taxon>
        <taxon>Ecdysozoa</taxon>
        <taxon>Nematoda</taxon>
        <taxon>Enoplea</taxon>
        <taxon>Dorylaimia</taxon>
        <taxon>Mermithida</taxon>
        <taxon>Mermithoidea</taxon>
        <taxon>Mermithidae</taxon>
        <taxon>Romanomermis</taxon>
    </lineage>
</organism>
<dbReference type="AlphaFoldDB" id="A0A915K6K1"/>
<name>A0A915K6K1_ROMCU</name>
<evidence type="ECO:0000313" key="2">
    <source>
        <dbReference type="WBParaSite" id="nRc.2.0.1.t34376-RA"/>
    </source>
</evidence>
<keyword evidence="1" id="KW-1185">Reference proteome</keyword>
<reference evidence="2" key="1">
    <citation type="submission" date="2022-11" db="UniProtKB">
        <authorList>
            <consortium name="WormBaseParasite"/>
        </authorList>
    </citation>
    <scope>IDENTIFICATION</scope>
</reference>
<evidence type="ECO:0000313" key="1">
    <source>
        <dbReference type="Proteomes" id="UP000887565"/>
    </source>
</evidence>
<accession>A0A915K6K1</accession>
<proteinExistence type="predicted"/>
<protein>
    <submittedName>
        <fullName evidence="2">Uncharacterized protein</fullName>
    </submittedName>
</protein>
<dbReference type="Proteomes" id="UP000887565">
    <property type="component" value="Unplaced"/>
</dbReference>
<sequence>MSQKNIKRNENICTHLDLTFTEREQGQLLCKRLKENQDFGENFWAIDYTRGVLFKERLKHESSNNLIQLIEKIDPTFINTSSNLL</sequence>
<dbReference type="WBParaSite" id="nRc.2.0.1.t34376-RA">
    <property type="protein sequence ID" value="nRc.2.0.1.t34376-RA"/>
    <property type="gene ID" value="nRc.2.0.1.g34376"/>
</dbReference>